<dbReference type="Proteomes" id="UP000007875">
    <property type="component" value="Unassembled WGS sequence"/>
</dbReference>
<sequence>MIQIQEPSRSHVNNDVIINQRLSDFVRDRFDSQQSGTTRLSPIYVGDNGPLKNNQDNSNTNNIRLPETNEAELNLRQNQLVNETGKSSDQDNSEEYGIINENSIVAGMSKCTVSEENRTSVFDDSDYDEVLDFMTSPSPKTNEDGGAGGGAKRMNQRLPNDLPPLPQPIPWFPILLLSPHPGLKAETTGRTRNMRILT</sequence>
<reference evidence="2" key="2">
    <citation type="submission" date="2025-08" db="UniProtKB">
        <authorList>
            <consortium name="Ensembl"/>
        </authorList>
    </citation>
    <scope>IDENTIFICATION</scope>
</reference>
<reference evidence="2" key="3">
    <citation type="submission" date="2025-09" db="UniProtKB">
        <authorList>
            <consortium name="Ensembl"/>
        </authorList>
    </citation>
    <scope>IDENTIFICATION</scope>
</reference>
<name>H2ZIH7_CIOSA</name>
<organism evidence="2 3">
    <name type="scientific">Ciona savignyi</name>
    <name type="common">Pacific transparent sea squirt</name>
    <dbReference type="NCBI Taxonomy" id="51511"/>
    <lineage>
        <taxon>Eukaryota</taxon>
        <taxon>Metazoa</taxon>
        <taxon>Chordata</taxon>
        <taxon>Tunicata</taxon>
        <taxon>Ascidiacea</taxon>
        <taxon>Phlebobranchia</taxon>
        <taxon>Cionidae</taxon>
        <taxon>Ciona</taxon>
    </lineage>
</organism>
<proteinExistence type="predicted"/>
<feature type="region of interest" description="Disordered" evidence="1">
    <location>
        <begin position="135"/>
        <end position="165"/>
    </location>
</feature>
<feature type="compositionally biased region" description="Polar residues" evidence="1">
    <location>
        <begin position="51"/>
        <end position="61"/>
    </location>
</feature>
<dbReference type="AlphaFoldDB" id="H2ZIH7"/>
<protein>
    <submittedName>
        <fullName evidence="2">Uncharacterized protein</fullName>
    </submittedName>
</protein>
<reference evidence="3" key="1">
    <citation type="submission" date="2003-08" db="EMBL/GenBank/DDBJ databases">
        <authorList>
            <person name="Birren B."/>
            <person name="Nusbaum C."/>
            <person name="Abebe A."/>
            <person name="Abouelleil A."/>
            <person name="Adekoya E."/>
            <person name="Ait-zahra M."/>
            <person name="Allen N."/>
            <person name="Allen T."/>
            <person name="An P."/>
            <person name="Anderson M."/>
            <person name="Anderson S."/>
            <person name="Arachchi H."/>
            <person name="Armbruster J."/>
            <person name="Bachantsang P."/>
            <person name="Baldwin J."/>
            <person name="Barry A."/>
            <person name="Bayul T."/>
            <person name="Blitshsteyn B."/>
            <person name="Bloom T."/>
            <person name="Blye J."/>
            <person name="Boguslavskiy L."/>
            <person name="Borowsky M."/>
            <person name="Boukhgalter B."/>
            <person name="Brunache A."/>
            <person name="Butler J."/>
            <person name="Calixte N."/>
            <person name="Calvo S."/>
            <person name="Camarata J."/>
            <person name="Campo K."/>
            <person name="Chang J."/>
            <person name="Cheshatsang Y."/>
            <person name="Citroen M."/>
            <person name="Collymore A."/>
            <person name="Considine T."/>
            <person name="Cook A."/>
            <person name="Cooke P."/>
            <person name="Corum B."/>
            <person name="Cuomo C."/>
            <person name="David R."/>
            <person name="Dawoe T."/>
            <person name="Degray S."/>
            <person name="Dodge S."/>
            <person name="Dooley K."/>
            <person name="Dorje P."/>
            <person name="Dorjee K."/>
            <person name="Dorris L."/>
            <person name="Duffey N."/>
            <person name="Dupes A."/>
            <person name="Elkins T."/>
            <person name="Engels R."/>
            <person name="Erickson J."/>
            <person name="Farina A."/>
            <person name="Faro S."/>
            <person name="Ferreira P."/>
            <person name="Fischer H."/>
            <person name="Fitzgerald M."/>
            <person name="Foley K."/>
            <person name="Gage D."/>
            <person name="Galagan J."/>
            <person name="Gearin G."/>
            <person name="Gnerre S."/>
            <person name="Gnirke A."/>
            <person name="Goyette A."/>
            <person name="Graham J."/>
            <person name="Grandbois E."/>
            <person name="Gyaltsen K."/>
            <person name="Hafez N."/>
            <person name="Hagopian D."/>
            <person name="Hagos B."/>
            <person name="Hall J."/>
            <person name="Hatcher B."/>
            <person name="Heller A."/>
            <person name="Higgins H."/>
            <person name="Honan T."/>
            <person name="Horn A."/>
            <person name="Houde N."/>
            <person name="Hughes L."/>
            <person name="Hulme W."/>
            <person name="Husby E."/>
            <person name="Iliev I."/>
            <person name="Jaffe D."/>
            <person name="Jones C."/>
            <person name="Kamal M."/>
            <person name="Kamat A."/>
            <person name="Kamvysselis M."/>
            <person name="Karlsson E."/>
            <person name="Kells C."/>
            <person name="Kieu A."/>
            <person name="Kisner P."/>
            <person name="Kodira C."/>
            <person name="Kulbokas E."/>
            <person name="Labutti K."/>
            <person name="Lama D."/>
            <person name="Landers T."/>
            <person name="Leger J."/>
            <person name="Levine S."/>
            <person name="Lewis D."/>
            <person name="Lewis T."/>
            <person name="Lindblad-toh K."/>
            <person name="Liu X."/>
            <person name="Lokyitsang T."/>
            <person name="Lokyitsang Y."/>
            <person name="Lucien O."/>
            <person name="Lui A."/>
            <person name="Ma L.J."/>
            <person name="Mabbitt R."/>
            <person name="Macdonald J."/>
            <person name="Maclean C."/>
            <person name="Major J."/>
            <person name="Manning J."/>
            <person name="Marabella R."/>
            <person name="Maru K."/>
            <person name="Matthews C."/>
            <person name="Mauceli E."/>
            <person name="Mccarthy M."/>
            <person name="Mcdonough S."/>
            <person name="Mcghee T."/>
            <person name="Meldrim J."/>
            <person name="Meneus L."/>
            <person name="Mesirov J."/>
            <person name="Mihalev A."/>
            <person name="Mihova T."/>
            <person name="Mikkelsen T."/>
            <person name="Mlenga V."/>
            <person name="Moru K."/>
            <person name="Mozes J."/>
            <person name="Mulrain L."/>
            <person name="Munson G."/>
            <person name="Naylor J."/>
            <person name="Newes C."/>
            <person name="Nguyen C."/>
            <person name="Nguyen N."/>
            <person name="Nguyen T."/>
            <person name="Nicol R."/>
            <person name="Nielsen C."/>
            <person name="Nizzari M."/>
            <person name="Norbu C."/>
            <person name="Norbu N."/>
            <person name="O'donnell P."/>
            <person name="Okoawo O."/>
            <person name="O'leary S."/>
            <person name="Omotosho B."/>
            <person name="O'neill K."/>
            <person name="Osman S."/>
            <person name="Parker S."/>
            <person name="Perrin D."/>
            <person name="Phunkhang P."/>
            <person name="Piqani B."/>
            <person name="Purcell S."/>
            <person name="Rachupka T."/>
            <person name="Ramasamy U."/>
            <person name="Rameau R."/>
            <person name="Ray V."/>
            <person name="Raymond C."/>
            <person name="Retta R."/>
            <person name="Richardson S."/>
            <person name="Rise C."/>
            <person name="Rodriguez J."/>
            <person name="Rogers J."/>
            <person name="Rogov P."/>
            <person name="Rutman M."/>
            <person name="Schupbach R."/>
            <person name="Seaman C."/>
            <person name="Settipalli S."/>
            <person name="Sharpe T."/>
            <person name="Sheridan J."/>
            <person name="Sherpa N."/>
            <person name="Shi J."/>
            <person name="Smirnov S."/>
            <person name="Smith C."/>
            <person name="Sougnez C."/>
            <person name="Spencer B."/>
            <person name="Stalker J."/>
            <person name="Stange-thomann N."/>
            <person name="Stavropoulos S."/>
            <person name="Stetson K."/>
            <person name="Stone C."/>
            <person name="Stone S."/>
            <person name="Stubbs M."/>
            <person name="Talamas J."/>
            <person name="Tchuinga P."/>
            <person name="Tenzing P."/>
            <person name="Tesfaye S."/>
            <person name="Theodore J."/>
            <person name="Thoulutsang Y."/>
            <person name="Topham K."/>
            <person name="Towey S."/>
            <person name="Tsamla T."/>
            <person name="Tsomo N."/>
            <person name="Vallee D."/>
            <person name="Vassiliev H."/>
            <person name="Venkataraman V."/>
            <person name="Vinson J."/>
            <person name="Vo A."/>
            <person name="Wade C."/>
            <person name="Wang S."/>
            <person name="Wangchuk T."/>
            <person name="Wangdi T."/>
            <person name="Whittaker C."/>
            <person name="Wilkinson J."/>
            <person name="Wu Y."/>
            <person name="Wyman D."/>
            <person name="Yadav S."/>
            <person name="Yang S."/>
            <person name="Yang X."/>
            <person name="Yeager S."/>
            <person name="Yee E."/>
            <person name="Young G."/>
            <person name="Zainoun J."/>
            <person name="Zembeck L."/>
            <person name="Zimmer A."/>
            <person name="Zody M."/>
            <person name="Lander E."/>
        </authorList>
    </citation>
    <scope>NUCLEOTIDE SEQUENCE [LARGE SCALE GENOMIC DNA]</scope>
</reference>
<feature type="region of interest" description="Disordered" evidence="1">
    <location>
        <begin position="32"/>
        <end position="61"/>
    </location>
</feature>
<evidence type="ECO:0000256" key="1">
    <source>
        <dbReference type="SAM" id="MobiDB-lite"/>
    </source>
</evidence>
<keyword evidence="3" id="KW-1185">Reference proteome</keyword>
<dbReference type="HOGENOM" id="CLU_1377690_0_0_1"/>
<evidence type="ECO:0000313" key="3">
    <source>
        <dbReference type="Proteomes" id="UP000007875"/>
    </source>
</evidence>
<accession>H2ZIH7</accession>
<evidence type="ECO:0000313" key="2">
    <source>
        <dbReference type="Ensembl" id="ENSCSAVP00000017393.1"/>
    </source>
</evidence>
<dbReference type="Ensembl" id="ENSCSAVT00000017584.1">
    <property type="protein sequence ID" value="ENSCSAVP00000017393.1"/>
    <property type="gene ID" value="ENSCSAVG00000010242.1"/>
</dbReference>